<evidence type="ECO:0000313" key="10">
    <source>
        <dbReference type="Proteomes" id="UP000275256"/>
    </source>
</evidence>
<name>A0A3M0G3V7_9ACTN</name>
<feature type="transmembrane region" description="Helical" evidence="7">
    <location>
        <begin position="32"/>
        <end position="50"/>
    </location>
</feature>
<accession>A0A3M0G3V7</accession>
<evidence type="ECO:0000256" key="5">
    <source>
        <dbReference type="ARBA" id="ARBA00022989"/>
    </source>
</evidence>
<feature type="transmembrane region" description="Helical" evidence="7">
    <location>
        <begin position="87"/>
        <end position="109"/>
    </location>
</feature>
<feature type="transmembrane region" description="Helical" evidence="7">
    <location>
        <begin position="258"/>
        <end position="278"/>
    </location>
</feature>
<feature type="domain" description="EamA" evidence="8">
    <location>
        <begin position="4"/>
        <end position="131"/>
    </location>
</feature>
<dbReference type="SUPFAM" id="SSF103481">
    <property type="entry name" value="Multidrug resistance efflux transporter EmrE"/>
    <property type="match status" value="2"/>
</dbReference>
<keyword evidence="3" id="KW-1003">Cell membrane</keyword>
<feature type="transmembrane region" description="Helical" evidence="7">
    <location>
        <begin position="116"/>
        <end position="136"/>
    </location>
</feature>
<gene>
    <name evidence="9" type="ORF">EAX62_07800</name>
</gene>
<evidence type="ECO:0000256" key="6">
    <source>
        <dbReference type="ARBA" id="ARBA00023136"/>
    </source>
</evidence>
<sequence>MPWAFAALLVAAMAWGSTVVVAKSAFESISPINLLVVRLVLTGVVLVAVFSTRLRMPRAVAVRGMVLGALFTAGIASQIIGLQYTPASLSGFVTASYVVFTAIISAVLLRQRQPATTWLAVGLTIVGIVILASGASRGDAGFGFGAALTLFGAVMFAFHIVLLGRWVRPETVQQLTVMQALMGTAVALVVVPFTGFDMPRDPILWGQLLYLGIFCGAVTLFLQSWAQSYVAATPSAVIMCSEPVFSAIFAIGFGFEPLTVHIIVGGSLVVVALLLTAWPRKRGRVIDALVEEVRRRRSRPA</sequence>
<dbReference type="Proteomes" id="UP000275256">
    <property type="component" value="Unassembled WGS sequence"/>
</dbReference>
<evidence type="ECO:0000256" key="4">
    <source>
        <dbReference type="ARBA" id="ARBA00022692"/>
    </source>
</evidence>
<comment type="subcellular location">
    <subcellularLocation>
        <location evidence="1">Cell membrane</location>
        <topology evidence="1">Multi-pass membrane protein</topology>
    </subcellularLocation>
</comment>
<feature type="transmembrane region" description="Helical" evidence="7">
    <location>
        <begin position="175"/>
        <end position="196"/>
    </location>
</feature>
<dbReference type="GO" id="GO:0005886">
    <property type="term" value="C:plasma membrane"/>
    <property type="evidence" value="ECO:0007669"/>
    <property type="project" value="UniProtKB-SubCell"/>
</dbReference>
<reference evidence="9 10" key="1">
    <citation type="submission" date="2018-10" db="EMBL/GenBank/DDBJ databases">
        <title>Tessaracoccus antarcticuss sp. nov., isolated from sediment.</title>
        <authorList>
            <person name="Zhou L.Y."/>
            <person name="Du Z.J."/>
        </authorList>
    </citation>
    <scope>NUCLEOTIDE SEQUENCE [LARGE SCALE GENOMIC DNA]</scope>
    <source>
        <strain evidence="9 10">JDX10</strain>
    </source>
</reference>
<feature type="transmembrane region" description="Helical" evidence="7">
    <location>
        <begin position="229"/>
        <end position="252"/>
    </location>
</feature>
<comment type="similarity">
    <text evidence="2">Belongs to the EamA transporter family.</text>
</comment>
<comment type="caution">
    <text evidence="9">The sequence shown here is derived from an EMBL/GenBank/DDBJ whole genome shotgun (WGS) entry which is preliminary data.</text>
</comment>
<dbReference type="PANTHER" id="PTHR42920">
    <property type="entry name" value="OS03G0707200 PROTEIN-RELATED"/>
    <property type="match status" value="1"/>
</dbReference>
<organism evidence="9 10">
    <name type="scientific">Tessaracoccus antarcticus</name>
    <dbReference type="NCBI Taxonomy" id="2479848"/>
    <lineage>
        <taxon>Bacteria</taxon>
        <taxon>Bacillati</taxon>
        <taxon>Actinomycetota</taxon>
        <taxon>Actinomycetes</taxon>
        <taxon>Propionibacteriales</taxon>
        <taxon>Propionibacteriaceae</taxon>
        <taxon>Tessaracoccus</taxon>
    </lineage>
</organism>
<feature type="transmembrane region" description="Helical" evidence="7">
    <location>
        <begin position="142"/>
        <end position="163"/>
    </location>
</feature>
<keyword evidence="4 7" id="KW-0812">Transmembrane</keyword>
<keyword evidence="5 7" id="KW-1133">Transmembrane helix</keyword>
<dbReference type="InterPro" id="IPR037185">
    <property type="entry name" value="EmrE-like"/>
</dbReference>
<feature type="transmembrane region" description="Helical" evidence="7">
    <location>
        <begin position="62"/>
        <end position="81"/>
    </location>
</feature>
<proteinExistence type="inferred from homology"/>
<evidence type="ECO:0000256" key="7">
    <source>
        <dbReference type="SAM" id="Phobius"/>
    </source>
</evidence>
<evidence type="ECO:0000256" key="2">
    <source>
        <dbReference type="ARBA" id="ARBA00007362"/>
    </source>
</evidence>
<keyword evidence="10" id="KW-1185">Reference proteome</keyword>
<evidence type="ECO:0000256" key="1">
    <source>
        <dbReference type="ARBA" id="ARBA00004651"/>
    </source>
</evidence>
<protein>
    <submittedName>
        <fullName evidence="9">DMT family transporter</fullName>
    </submittedName>
</protein>
<keyword evidence="6 7" id="KW-0472">Membrane</keyword>
<dbReference type="PANTHER" id="PTHR42920:SF5">
    <property type="entry name" value="EAMA DOMAIN-CONTAINING PROTEIN"/>
    <property type="match status" value="1"/>
</dbReference>
<dbReference type="InterPro" id="IPR051258">
    <property type="entry name" value="Diverse_Substrate_Transporter"/>
</dbReference>
<evidence type="ECO:0000256" key="3">
    <source>
        <dbReference type="ARBA" id="ARBA00022475"/>
    </source>
</evidence>
<feature type="domain" description="EamA" evidence="8">
    <location>
        <begin position="144"/>
        <end position="276"/>
    </location>
</feature>
<dbReference type="AlphaFoldDB" id="A0A3M0G3V7"/>
<dbReference type="InterPro" id="IPR000620">
    <property type="entry name" value="EamA_dom"/>
</dbReference>
<dbReference type="EMBL" id="REFW01000002">
    <property type="protein sequence ID" value="RMB59660.1"/>
    <property type="molecule type" value="Genomic_DNA"/>
</dbReference>
<dbReference type="Pfam" id="PF00892">
    <property type="entry name" value="EamA"/>
    <property type="match status" value="2"/>
</dbReference>
<evidence type="ECO:0000313" key="9">
    <source>
        <dbReference type="EMBL" id="RMB59660.1"/>
    </source>
</evidence>
<evidence type="ECO:0000259" key="8">
    <source>
        <dbReference type="Pfam" id="PF00892"/>
    </source>
</evidence>
<feature type="transmembrane region" description="Helical" evidence="7">
    <location>
        <begin position="202"/>
        <end position="222"/>
    </location>
</feature>